<evidence type="ECO:0000256" key="15">
    <source>
        <dbReference type="ARBA" id="ARBA00048586"/>
    </source>
</evidence>
<dbReference type="UniPathway" id="UPA00084">
    <property type="reaction ID" value="UER00503"/>
</dbReference>
<evidence type="ECO:0000256" key="14">
    <source>
        <dbReference type="ARBA" id="ARBA00023264"/>
    </source>
</evidence>
<keyword evidence="14" id="KW-1208">Phospholipid metabolism</keyword>
<evidence type="ECO:0000256" key="6">
    <source>
        <dbReference type="ARBA" id="ARBA00014944"/>
    </source>
</evidence>
<name>F4A298_MAHA5</name>
<keyword evidence="9 18" id="KW-0812">Transmembrane</keyword>
<dbReference type="GO" id="GO:0008444">
    <property type="term" value="F:CDP-diacylglycerol-glycerol-3-phosphate 3-phosphatidyltransferase activity"/>
    <property type="evidence" value="ECO:0007669"/>
    <property type="project" value="UniProtKB-UniRule"/>
</dbReference>
<organism evidence="19 20">
    <name type="scientific">Mahella australiensis (strain DSM 15567 / CIP 107919 / 50-1 BON)</name>
    <dbReference type="NCBI Taxonomy" id="697281"/>
    <lineage>
        <taxon>Bacteria</taxon>
        <taxon>Bacillati</taxon>
        <taxon>Bacillota</taxon>
        <taxon>Clostridia</taxon>
        <taxon>Thermoanaerobacterales</taxon>
        <taxon>Thermoanaerobacterales Family IV. Incertae Sedis</taxon>
        <taxon>Mahella</taxon>
    </lineage>
</organism>
<proteinExistence type="inferred from homology"/>
<evidence type="ECO:0000256" key="7">
    <source>
        <dbReference type="ARBA" id="ARBA00022516"/>
    </source>
</evidence>
<dbReference type="PIRSF" id="PIRSF000847">
    <property type="entry name" value="Phos_ph_gly_syn"/>
    <property type="match status" value="1"/>
</dbReference>
<dbReference type="eggNOG" id="COG0558">
    <property type="taxonomic scope" value="Bacteria"/>
</dbReference>
<evidence type="ECO:0000256" key="1">
    <source>
        <dbReference type="ARBA" id="ARBA00003973"/>
    </source>
</evidence>
<keyword evidence="10 18" id="KW-1133">Transmembrane helix</keyword>
<feature type="transmembrane region" description="Helical" evidence="18">
    <location>
        <begin position="31"/>
        <end position="51"/>
    </location>
</feature>
<dbReference type="OrthoDB" id="9796672at2"/>
<comment type="pathway">
    <text evidence="3">Phospholipid metabolism; phosphatidylglycerol biosynthesis; phosphatidylglycerol from CDP-diacylglycerol: step 1/2.</text>
</comment>
<evidence type="ECO:0000313" key="20">
    <source>
        <dbReference type="Proteomes" id="UP000008457"/>
    </source>
</evidence>
<dbReference type="InterPro" id="IPR048254">
    <property type="entry name" value="CDP_ALCOHOL_P_TRANSF_CS"/>
</dbReference>
<dbReference type="InterPro" id="IPR050324">
    <property type="entry name" value="CDP-alcohol_PTase-I"/>
</dbReference>
<evidence type="ECO:0000256" key="16">
    <source>
        <dbReference type="NCBIfam" id="TIGR00560"/>
    </source>
</evidence>
<evidence type="ECO:0000256" key="4">
    <source>
        <dbReference type="ARBA" id="ARBA00010441"/>
    </source>
</evidence>
<keyword evidence="12 18" id="KW-0472">Membrane</keyword>
<protein>
    <recommendedName>
        <fullName evidence="6 16">CDP-diacylglycerol--glycerol-3-phosphate 3-phosphatidyltransferase</fullName>
        <ecNumber evidence="5 16">2.7.8.5</ecNumber>
    </recommendedName>
</protein>
<dbReference type="PANTHER" id="PTHR14269:SF62">
    <property type="entry name" value="CDP-DIACYLGLYCEROL--GLYCEROL-3-PHOSPHATE 3-PHOSPHATIDYLTRANSFERASE 1, CHLOROPLASTIC"/>
    <property type="match status" value="1"/>
</dbReference>
<dbReference type="Pfam" id="PF01066">
    <property type="entry name" value="CDP-OH_P_transf"/>
    <property type="match status" value="1"/>
</dbReference>
<comment type="subcellular location">
    <subcellularLocation>
        <location evidence="2">Membrane</location>
        <topology evidence="2">Multi-pass membrane protein</topology>
    </subcellularLocation>
</comment>
<gene>
    <name evidence="19" type="ordered locus">Mahau_0947</name>
</gene>
<dbReference type="NCBIfam" id="TIGR00560">
    <property type="entry name" value="pgsA"/>
    <property type="match status" value="1"/>
</dbReference>
<dbReference type="RefSeq" id="WP_013780575.1">
    <property type="nucleotide sequence ID" value="NC_015520.1"/>
</dbReference>
<evidence type="ECO:0000256" key="2">
    <source>
        <dbReference type="ARBA" id="ARBA00004141"/>
    </source>
</evidence>
<dbReference type="InterPro" id="IPR000462">
    <property type="entry name" value="CDP-OH_P_trans"/>
</dbReference>
<evidence type="ECO:0000256" key="17">
    <source>
        <dbReference type="RuleBase" id="RU003750"/>
    </source>
</evidence>
<evidence type="ECO:0000256" key="5">
    <source>
        <dbReference type="ARBA" id="ARBA00013170"/>
    </source>
</evidence>
<comment type="function">
    <text evidence="1">This protein catalyzes the committed step to the synthesis of the acidic phospholipids.</text>
</comment>
<dbReference type="HOGENOM" id="CLU_051314_2_3_9"/>
<dbReference type="STRING" id="697281.Mahau_0947"/>
<feature type="transmembrane region" description="Helical" evidence="18">
    <location>
        <begin position="152"/>
        <end position="170"/>
    </location>
</feature>
<dbReference type="EMBL" id="CP002360">
    <property type="protein sequence ID" value="AEE96145.1"/>
    <property type="molecule type" value="Genomic_DNA"/>
</dbReference>
<evidence type="ECO:0000313" key="19">
    <source>
        <dbReference type="EMBL" id="AEE96145.1"/>
    </source>
</evidence>
<evidence type="ECO:0000256" key="18">
    <source>
        <dbReference type="SAM" id="Phobius"/>
    </source>
</evidence>
<keyword evidence="13" id="KW-0594">Phospholipid biosynthesis</keyword>
<keyword evidence="11" id="KW-0443">Lipid metabolism</keyword>
<keyword evidence="8 17" id="KW-0808">Transferase</keyword>
<sequence length="177" mass="19327">MNLANKVTLARIVLIPVFIIFLILPIKYGNYISAVIFTIAALTDVLDGYIARSMKETSALGKVLDPLADKLLVTAALLVLVEQGIISSIPVIIILSREFLITGFRSIAAANGKIIAASSWGKVKTVVQDIAIIMLIWGDYLFGIYIASLAMWVFWSAVALTIISGIDYIYKNKGMFI</sequence>
<feature type="transmembrane region" description="Helical" evidence="18">
    <location>
        <begin position="71"/>
        <end position="95"/>
    </location>
</feature>
<dbReference type="InterPro" id="IPR004570">
    <property type="entry name" value="Phosphatidylglycerol_P_synth"/>
</dbReference>
<evidence type="ECO:0000256" key="8">
    <source>
        <dbReference type="ARBA" id="ARBA00022679"/>
    </source>
</evidence>
<dbReference type="Gene3D" id="1.20.120.1760">
    <property type="match status" value="1"/>
</dbReference>
<dbReference type="Proteomes" id="UP000008457">
    <property type="component" value="Chromosome"/>
</dbReference>
<evidence type="ECO:0000256" key="12">
    <source>
        <dbReference type="ARBA" id="ARBA00023136"/>
    </source>
</evidence>
<keyword evidence="20" id="KW-1185">Reference proteome</keyword>
<dbReference type="PANTHER" id="PTHR14269">
    <property type="entry name" value="CDP-DIACYLGLYCEROL--GLYCEROL-3-PHOSPHATE 3-PHOSPHATIDYLTRANSFERASE-RELATED"/>
    <property type="match status" value="1"/>
</dbReference>
<evidence type="ECO:0000256" key="10">
    <source>
        <dbReference type="ARBA" id="ARBA00022989"/>
    </source>
</evidence>
<evidence type="ECO:0000256" key="11">
    <source>
        <dbReference type="ARBA" id="ARBA00023098"/>
    </source>
</evidence>
<dbReference type="AlphaFoldDB" id="F4A298"/>
<reference evidence="20" key="1">
    <citation type="submission" date="2010-11" db="EMBL/GenBank/DDBJ databases">
        <title>The complete genome of Mahella australiensis DSM 15567.</title>
        <authorList>
            <consortium name="US DOE Joint Genome Institute (JGI-PGF)"/>
            <person name="Lucas S."/>
            <person name="Copeland A."/>
            <person name="Lapidus A."/>
            <person name="Bruce D."/>
            <person name="Goodwin L."/>
            <person name="Pitluck S."/>
            <person name="Kyrpides N."/>
            <person name="Mavromatis K."/>
            <person name="Pagani I."/>
            <person name="Ivanova N."/>
            <person name="Teshima H."/>
            <person name="Brettin T."/>
            <person name="Detter J.C."/>
            <person name="Han C."/>
            <person name="Tapia R."/>
            <person name="Land M."/>
            <person name="Hauser L."/>
            <person name="Markowitz V."/>
            <person name="Cheng J.-F."/>
            <person name="Hugenholtz P."/>
            <person name="Woyke T."/>
            <person name="Wu D."/>
            <person name="Spring S."/>
            <person name="Pukall R."/>
            <person name="Steenblock K."/>
            <person name="Schneider S."/>
            <person name="Klenk H.-P."/>
            <person name="Eisen J.A."/>
        </authorList>
    </citation>
    <scope>NUCLEOTIDE SEQUENCE [LARGE SCALE GENOMIC DNA]</scope>
    <source>
        <strain evidence="20">DSM 15567 / CIP 107919 / 50-1 BON</strain>
    </source>
</reference>
<evidence type="ECO:0000256" key="3">
    <source>
        <dbReference type="ARBA" id="ARBA00005042"/>
    </source>
</evidence>
<keyword evidence="7" id="KW-0444">Lipid biosynthesis</keyword>
<evidence type="ECO:0000256" key="13">
    <source>
        <dbReference type="ARBA" id="ARBA00023209"/>
    </source>
</evidence>
<dbReference type="GO" id="GO:0006655">
    <property type="term" value="P:phosphatidylglycerol biosynthetic process"/>
    <property type="evidence" value="ECO:0007669"/>
    <property type="project" value="UniProtKB-UniPathway"/>
</dbReference>
<dbReference type="GO" id="GO:0016020">
    <property type="term" value="C:membrane"/>
    <property type="evidence" value="ECO:0007669"/>
    <property type="project" value="UniProtKB-SubCell"/>
</dbReference>
<comment type="similarity">
    <text evidence="4 17">Belongs to the CDP-alcohol phosphatidyltransferase class-I family.</text>
</comment>
<feature type="transmembrane region" description="Helical" evidence="18">
    <location>
        <begin position="6"/>
        <end position="24"/>
    </location>
</feature>
<dbReference type="EC" id="2.7.8.5" evidence="5 16"/>
<reference evidence="19 20" key="2">
    <citation type="journal article" date="2011" name="Stand. Genomic Sci.">
        <title>Complete genome sequence of Mahella australiensis type strain (50-1 BON).</title>
        <authorList>
            <person name="Sikorski J."/>
            <person name="Teshima H."/>
            <person name="Nolan M."/>
            <person name="Lucas S."/>
            <person name="Hammon N."/>
            <person name="Deshpande S."/>
            <person name="Cheng J.F."/>
            <person name="Pitluck S."/>
            <person name="Liolios K."/>
            <person name="Pagani I."/>
            <person name="Ivanova N."/>
            <person name="Huntemann M."/>
            <person name="Mavromatis K."/>
            <person name="Ovchinikova G."/>
            <person name="Pati A."/>
            <person name="Tapia R."/>
            <person name="Han C."/>
            <person name="Goodwin L."/>
            <person name="Chen A."/>
            <person name="Palaniappan K."/>
            <person name="Land M."/>
            <person name="Hauser L."/>
            <person name="Ngatchou-Djao O.D."/>
            <person name="Rohde M."/>
            <person name="Pukall R."/>
            <person name="Spring S."/>
            <person name="Abt B."/>
            <person name="Goker M."/>
            <person name="Detter J.C."/>
            <person name="Woyke T."/>
            <person name="Bristow J."/>
            <person name="Markowitz V."/>
            <person name="Hugenholtz P."/>
            <person name="Eisen J.A."/>
            <person name="Kyrpides N.C."/>
            <person name="Klenk H.P."/>
            <person name="Lapidus A."/>
        </authorList>
    </citation>
    <scope>NUCLEOTIDE SEQUENCE [LARGE SCALE GENOMIC DNA]</scope>
    <source>
        <strain evidence="20">DSM 15567 / CIP 107919 / 50-1 BON</strain>
    </source>
</reference>
<dbReference type="PROSITE" id="PS00379">
    <property type="entry name" value="CDP_ALCOHOL_P_TRANSF"/>
    <property type="match status" value="1"/>
</dbReference>
<accession>F4A298</accession>
<comment type="catalytic activity">
    <reaction evidence="15">
        <text>a CDP-1,2-diacyl-sn-glycerol + sn-glycerol 3-phosphate = a 1,2-diacyl-sn-glycero-3-phospho-(1'-sn-glycero-3'-phosphate) + CMP + H(+)</text>
        <dbReference type="Rhea" id="RHEA:12593"/>
        <dbReference type="ChEBI" id="CHEBI:15378"/>
        <dbReference type="ChEBI" id="CHEBI:57597"/>
        <dbReference type="ChEBI" id="CHEBI:58332"/>
        <dbReference type="ChEBI" id="CHEBI:60110"/>
        <dbReference type="ChEBI" id="CHEBI:60377"/>
        <dbReference type="EC" id="2.7.8.5"/>
    </reaction>
</comment>
<dbReference type="KEGG" id="mas:Mahau_0947"/>
<dbReference type="InterPro" id="IPR043130">
    <property type="entry name" value="CDP-OH_PTrfase_TM_dom"/>
</dbReference>
<evidence type="ECO:0000256" key="9">
    <source>
        <dbReference type="ARBA" id="ARBA00022692"/>
    </source>
</evidence>